<organism evidence="1">
    <name type="scientific">Terrestrivirus sp</name>
    <dbReference type="NCBI Taxonomy" id="2487775"/>
    <lineage>
        <taxon>Viruses</taxon>
        <taxon>Varidnaviria</taxon>
        <taxon>Bamfordvirae</taxon>
        <taxon>Nucleocytoviricota</taxon>
        <taxon>Megaviricetes</taxon>
        <taxon>Imitervirales</taxon>
        <taxon>Mimiviridae</taxon>
        <taxon>Klosneuvirinae</taxon>
    </lineage>
</organism>
<dbReference type="InterPro" id="IPR008547">
    <property type="entry name" value="DUF829_TMEM53"/>
</dbReference>
<dbReference type="Pfam" id="PF05705">
    <property type="entry name" value="DUF829"/>
    <property type="match status" value="1"/>
</dbReference>
<protein>
    <recommendedName>
        <fullName evidence="2">Alpha/beta hydrolase</fullName>
    </recommendedName>
</protein>
<reference evidence="1" key="1">
    <citation type="submission" date="2018-10" db="EMBL/GenBank/DDBJ databases">
        <title>Hidden diversity of soil giant viruses.</title>
        <authorList>
            <person name="Schulz F."/>
            <person name="Alteio L."/>
            <person name="Goudeau D."/>
            <person name="Ryan E.M."/>
            <person name="Malmstrom R.R."/>
            <person name="Blanchard J."/>
            <person name="Woyke T."/>
        </authorList>
    </citation>
    <scope>NUCLEOTIDE SEQUENCE</scope>
    <source>
        <strain evidence="1">TEV1</strain>
    </source>
</reference>
<name>A0A3G4ZMK4_9VIRU</name>
<evidence type="ECO:0008006" key="2">
    <source>
        <dbReference type="Google" id="ProtNLM"/>
    </source>
</evidence>
<dbReference type="EMBL" id="MK071979">
    <property type="protein sequence ID" value="AYV75271.1"/>
    <property type="molecule type" value="Genomic_DNA"/>
</dbReference>
<dbReference type="InterPro" id="IPR029058">
    <property type="entry name" value="AB_hydrolase_fold"/>
</dbReference>
<evidence type="ECO:0000313" key="1">
    <source>
        <dbReference type="EMBL" id="AYV75271.1"/>
    </source>
</evidence>
<sequence length="243" mass="28140">MTNLFVKEGSIHEIELKPNTTNGSILLAFGWTGAENEEVLSKIKLFKQTCITKCYIVITPKITTLFGRNTLKKTVQTLHGIVSKDNVYQDFGCHVLFYSGGGAIYYKHVDEIFGQNVRTYTFDSSPVPRGVRHFANWIGSLITSKYYFSFFAKYLSYIPLFIYMYILDFGRLSSVNQYILKKNNGIKKLFINGQKDLLIPQSSLLKYRNNKLSDFYDFENSSHLEHDTKNPEKYFELINEHIN</sequence>
<proteinExistence type="predicted"/>
<accession>A0A3G4ZMK4</accession>
<dbReference type="SUPFAM" id="SSF53474">
    <property type="entry name" value="alpha/beta-Hydrolases"/>
    <property type="match status" value="1"/>
</dbReference>
<gene>
    <name evidence="1" type="ORF">Terrestrivirus1_145</name>
</gene>